<dbReference type="PANTHER" id="PTHR43128:SF16">
    <property type="entry name" value="L-LACTATE DEHYDROGENASE"/>
    <property type="match status" value="1"/>
</dbReference>
<reference evidence="8 9" key="1">
    <citation type="submission" date="2015-01" db="EMBL/GenBank/DDBJ databases">
        <title>The Genome Sequence of Exophiala oligosperma CBS72588.</title>
        <authorList>
            <consortium name="The Broad Institute Genomics Platform"/>
            <person name="Cuomo C."/>
            <person name="de Hoog S."/>
            <person name="Gorbushina A."/>
            <person name="Stielow B."/>
            <person name="Teixiera M."/>
            <person name="Abouelleil A."/>
            <person name="Chapman S.B."/>
            <person name="Priest M."/>
            <person name="Young S.K."/>
            <person name="Wortman J."/>
            <person name="Nusbaum C."/>
            <person name="Birren B."/>
        </authorList>
    </citation>
    <scope>NUCLEOTIDE SEQUENCE [LARGE SCALE GENOMIC DNA]</scope>
    <source>
        <strain evidence="8 9">CBS 72588</strain>
    </source>
</reference>
<dbReference type="EMBL" id="KN847333">
    <property type="protein sequence ID" value="KIW47257.1"/>
    <property type="molecule type" value="Genomic_DNA"/>
</dbReference>
<dbReference type="InterPro" id="IPR001557">
    <property type="entry name" value="L-lactate/malate_DH"/>
</dbReference>
<dbReference type="Pfam" id="PF00056">
    <property type="entry name" value="Ldh_1_N"/>
    <property type="match status" value="1"/>
</dbReference>
<feature type="binding site" evidence="4">
    <location>
        <position position="37"/>
    </location>
    <ligand>
        <name>NAD(+)</name>
        <dbReference type="ChEBI" id="CHEBI:57540"/>
    </ligand>
</feature>
<dbReference type="AlphaFoldDB" id="A0A0D2CBI2"/>
<comment type="similarity">
    <text evidence="5">Belongs to the LDH/MDH superfamily.</text>
</comment>
<evidence type="ECO:0000313" key="9">
    <source>
        <dbReference type="Proteomes" id="UP000053342"/>
    </source>
</evidence>
<dbReference type="CDD" id="cd00300">
    <property type="entry name" value="LDH_like"/>
    <property type="match status" value="1"/>
</dbReference>
<dbReference type="GeneID" id="27354916"/>
<evidence type="ECO:0000256" key="2">
    <source>
        <dbReference type="ARBA" id="ARBA00023027"/>
    </source>
</evidence>
<feature type="domain" description="Lactate/malate dehydrogenase C-terminal" evidence="7">
    <location>
        <begin position="148"/>
        <end position="303"/>
    </location>
</feature>
<feature type="active site" description="Proton acceptor" evidence="3">
    <location>
        <position position="178"/>
    </location>
</feature>
<dbReference type="InterPro" id="IPR001236">
    <property type="entry name" value="Lactate/malate_DH_N"/>
</dbReference>
<name>A0A0D2CBI2_9EURO</name>
<evidence type="ECO:0000256" key="4">
    <source>
        <dbReference type="PIRSR" id="PIRSR000102-3"/>
    </source>
</evidence>
<evidence type="ECO:0000256" key="1">
    <source>
        <dbReference type="ARBA" id="ARBA00023002"/>
    </source>
</evidence>
<accession>A0A0D2CBI2</accession>
<feature type="binding site" evidence="4">
    <location>
        <begin position="12"/>
        <end position="17"/>
    </location>
    <ligand>
        <name>NAD(+)</name>
        <dbReference type="ChEBI" id="CHEBI:57540"/>
    </ligand>
</feature>
<dbReference type="InterPro" id="IPR036291">
    <property type="entry name" value="NAD(P)-bd_dom_sf"/>
</dbReference>
<dbReference type="GO" id="GO:0004459">
    <property type="term" value="F:L-lactate dehydrogenase (NAD+) activity"/>
    <property type="evidence" value="ECO:0007669"/>
    <property type="project" value="TreeGrafter"/>
</dbReference>
<sequence>MASMTSKVAIIGIGQVGAATAYAILQRSLCSELIIVDTKTSLREAQVLDLSDASCCEGSDTQVRIGSYHEAGQCDIVIITADSRRTIGETTIQSLERKNANLRTMIDGMKPFNQKTILLIVSTPVDILTSVAQRISGLPTHQVIGLGTALDSVRLRKIISGKLHLASKEVKTYVLGEHGSFQFVPLSCVSIHGQPLTGAMLPKKIDLAGVAEECKHEADRIVQAKGSIAFGVGSVVADICSSVLLNRRDTWSVSHYQKDLDCCLSLPALIGRKGIGLTVELPLTAEDKVHLAKSGTSIKERVNWLLSGEEVSGMTM</sequence>
<gene>
    <name evidence="8" type="ORF">PV06_02842</name>
</gene>
<dbReference type="VEuPathDB" id="FungiDB:PV06_02842"/>
<dbReference type="Pfam" id="PF02866">
    <property type="entry name" value="Ldh_1_C"/>
    <property type="match status" value="1"/>
</dbReference>
<dbReference type="Proteomes" id="UP000053342">
    <property type="component" value="Unassembled WGS sequence"/>
</dbReference>
<dbReference type="HOGENOM" id="CLU_045401_1_2_1"/>
<evidence type="ECO:0000313" key="8">
    <source>
        <dbReference type="EMBL" id="KIW47257.1"/>
    </source>
</evidence>
<dbReference type="Gene3D" id="3.40.50.720">
    <property type="entry name" value="NAD(P)-binding Rossmann-like Domain"/>
    <property type="match status" value="1"/>
</dbReference>
<evidence type="ECO:0000259" key="6">
    <source>
        <dbReference type="Pfam" id="PF00056"/>
    </source>
</evidence>
<dbReference type="SUPFAM" id="SSF56327">
    <property type="entry name" value="LDH C-terminal domain-like"/>
    <property type="match status" value="1"/>
</dbReference>
<dbReference type="PRINTS" id="PR00086">
    <property type="entry name" value="LLDHDRGNASE"/>
</dbReference>
<dbReference type="OrthoDB" id="6270329at2759"/>
<feature type="binding site" evidence="4">
    <location>
        <position position="99"/>
    </location>
    <ligand>
        <name>NAD(+)</name>
        <dbReference type="ChEBI" id="CHEBI:57540"/>
    </ligand>
</feature>
<dbReference type="GO" id="GO:0006089">
    <property type="term" value="P:lactate metabolic process"/>
    <property type="evidence" value="ECO:0007669"/>
    <property type="project" value="TreeGrafter"/>
</dbReference>
<dbReference type="RefSeq" id="XP_016267473.1">
    <property type="nucleotide sequence ID" value="XM_016403576.1"/>
</dbReference>
<evidence type="ECO:0000256" key="3">
    <source>
        <dbReference type="PIRSR" id="PIRSR000102-1"/>
    </source>
</evidence>
<dbReference type="InterPro" id="IPR022383">
    <property type="entry name" value="Lactate/malate_DH_C"/>
</dbReference>
<keyword evidence="2 4" id="KW-0520">NAD</keyword>
<dbReference type="SUPFAM" id="SSF51735">
    <property type="entry name" value="NAD(P)-binding Rossmann-fold domains"/>
    <property type="match status" value="1"/>
</dbReference>
<keyword evidence="9" id="KW-1185">Reference proteome</keyword>
<feature type="domain" description="Lactate/malate dehydrogenase N-terminal" evidence="6">
    <location>
        <begin position="7"/>
        <end position="145"/>
    </location>
</feature>
<keyword evidence="1 5" id="KW-0560">Oxidoreductase</keyword>
<dbReference type="Gene3D" id="3.90.110.10">
    <property type="entry name" value="Lactate dehydrogenase/glycoside hydrolase, family 4, C-terminal"/>
    <property type="match status" value="1"/>
</dbReference>
<protein>
    <recommendedName>
        <fullName evidence="10">L-lactate dehydrogenase</fullName>
    </recommendedName>
</protein>
<dbReference type="PANTHER" id="PTHR43128">
    <property type="entry name" value="L-2-HYDROXYCARBOXYLATE DEHYDROGENASE (NAD(P)(+))"/>
    <property type="match status" value="1"/>
</dbReference>
<evidence type="ECO:0008006" key="10">
    <source>
        <dbReference type="Google" id="ProtNLM"/>
    </source>
</evidence>
<evidence type="ECO:0000259" key="7">
    <source>
        <dbReference type="Pfam" id="PF02866"/>
    </source>
</evidence>
<dbReference type="InterPro" id="IPR015955">
    <property type="entry name" value="Lactate_DH/Glyco_Ohase_4_C"/>
</dbReference>
<organism evidence="8 9">
    <name type="scientific">Exophiala oligosperma</name>
    <dbReference type="NCBI Taxonomy" id="215243"/>
    <lineage>
        <taxon>Eukaryota</taxon>
        <taxon>Fungi</taxon>
        <taxon>Dikarya</taxon>
        <taxon>Ascomycota</taxon>
        <taxon>Pezizomycotina</taxon>
        <taxon>Eurotiomycetes</taxon>
        <taxon>Chaetothyriomycetidae</taxon>
        <taxon>Chaetothyriales</taxon>
        <taxon>Herpotrichiellaceae</taxon>
        <taxon>Exophiala</taxon>
    </lineage>
</organism>
<evidence type="ECO:0000256" key="5">
    <source>
        <dbReference type="RuleBase" id="RU003369"/>
    </source>
</evidence>
<dbReference type="STRING" id="215243.A0A0D2CBI2"/>
<proteinExistence type="inferred from homology"/>
<dbReference type="PIRSF" id="PIRSF000102">
    <property type="entry name" value="Lac_mal_DH"/>
    <property type="match status" value="1"/>
</dbReference>